<dbReference type="GO" id="GO:0061188">
    <property type="term" value="P:negative regulation of rDNA heterochromatin formation"/>
    <property type="evidence" value="ECO:0007669"/>
    <property type="project" value="EnsemblFungi"/>
</dbReference>
<dbReference type="SUPFAM" id="SSF47762">
    <property type="entry name" value="PAH2 domain"/>
    <property type="match status" value="3"/>
</dbReference>
<keyword evidence="11" id="KW-1185">Reference proteome</keyword>
<dbReference type="GO" id="GO:0034605">
    <property type="term" value="P:cellular response to heat"/>
    <property type="evidence" value="ECO:0007669"/>
    <property type="project" value="EnsemblFungi"/>
</dbReference>
<dbReference type="GO" id="GO:0016479">
    <property type="term" value="P:negative regulation of transcription by RNA polymerase I"/>
    <property type="evidence" value="ECO:0007669"/>
    <property type="project" value="EnsemblFungi"/>
</dbReference>
<feature type="compositionally biased region" description="Pro residues" evidence="8">
    <location>
        <begin position="65"/>
        <end position="81"/>
    </location>
</feature>
<evidence type="ECO:0000313" key="10">
    <source>
        <dbReference type="EMBL" id="ORZ04867.1"/>
    </source>
</evidence>
<dbReference type="GO" id="GO:0030174">
    <property type="term" value="P:regulation of DNA-templated DNA replication initiation"/>
    <property type="evidence" value="ECO:0007669"/>
    <property type="project" value="EnsemblFungi"/>
</dbReference>
<dbReference type="FunFam" id="1.20.1160.11:FF:000002">
    <property type="entry name" value="Paired amphipathic helix protein SIN3"/>
    <property type="match status" value="1"/>
</dbReference>
<evidence type="ECO:0000256" key="6">
    <source>
        <dbReference type="ARBA" id="ARBA00023242"/>
    </source>
</evidence>
<dbReference type="GO" id="GO:0042802">
    <property type="term" value="F:identical protein binding"/>
    <property type="evidence" value="ECO:0007669"/>
    <property type="project" value="EnsemblFungi"/>
</dbReference>
<dbReference type="GO" id="GO:0006303">
    <property type="term" value="P:double-strand break repair via nonhomologous end joining"/>
    <property type="evidence" value="ECO:0007669"/>
    <property type="project" value="EnsemblFungi"/>
</dbReference>
<feature type="region of interest" description="Disordered" evidence="8">
    <location>
        <begin position="449"/>
        <end position="561"/>
    </location>
</feature>
<keyword evidence="3" id="KW-0677">Repeat</keyword>
<feature type="region of interest" description="Disordered" evidence="8">
    <location>
        <begin position="949"/>
        <end position="969"/>
    </location>
</feature>
<dbReference type="STRING" id="64571.A0A1Y2GC31"/>
<dbReference type="GO" id="GO:0044804">
    <property type="term" value="P:nucleophagy"/>
    <property type="evidence" value="ECO:0007669"/>
    <property type="project" value="EnsemblFungi"/>
</dbReference>
<feature type="compositionally biased region" description="Pro residues" evidence="8">
    <location>
        <begin position="165"/>
        <end position="177"/>
    </location>
</feature>
<feature type="region of interest" description="Disordered" evidence="8">
    <location>
        <begin position="982"/>
        <end position="1006"/>
    </location>
</feature>
<dbReference type="Gene3D" id="1.20.1160.11">
    <property type="entry name" value="Paired amphipathic helix"/>
    <property type="match status" value="3"/>
</dbReference>
<evidence type="ECO:0000256" key="3">
    <source>
        <dbReference type="ARBA" id="ARBA00022737"/>
    </source>
</evidence>
<dbReference type="InterPro" id="IPR013194">
    <property type="entry name" value="HDAC_interact_dom"/>
</dbReference>
<feature type="compositionally biased region" description="Polar residues" evidence="8">
    <location>
        <begin position="997"/>
        <end position="1006"/>
    </location>
</feature>
<dbReference type="GO" id="GO:0000122">
    <property type="term" value="P:negative regulation of transcription by RNA polymerase II"/>
    <property type="evidence" value="ECO:0007669"/>
    <property type="project" value="EnsemblFungi"/>
</dbReference>
<evidence type="ECO:0000313" key="11">
    <source>
        <dbReference type="Proteomes" id="UP000193648"/>
    </source>
</evidence>
<evidence type="ECO:0000256" key="8">
    <source>
        <dbReference type="SAM" id="MobiDB-lite"/>
    </source>
</evidence>
<evidence type="ECO:0000256" key="1">
    <source>
        <dbReference type="ARBA" id="ARBA00004123"/>
    </source>
</evidence>
<dbReference type="GO" id="GO:0033698">
    <property type="term" value="C:Rpd3L complex"/>
    <property type="evidence" value="ECO:0007669"/>
    <property type="project" value="EnsemblFungi"/>
</dbReference>
<dbReference type="GO" id="GO:0032221">
    <property type="term" value="C:Rpd3S complex"/>
    <property type="evidence" value="ECO:0007669"/>
    <property type="project" value="EnsemblFungi"/>
</dbReference>
<protein>
    <recommendedName>
        <fullName evidence="9">Histone deacetylase interacting domain-containing protein</fullName>
    </recommendedName>
</protein>
<dbReference type="GO" id="GO:0051321">
    <property type="term" value="P:meiotic cell cycle"/>
    <property type="evidence" value="ECO:0007669"/>
    <property type="project" value="EnsemblFungi"/>
</dbReference>
<evidence type="ECO:0000259" key="9">
    <source>
        <dbReference type="SMART" id="SM00761"/>
    </source>
</evidence>
<dbReference type="GO" id="GO:0003714">
    <property type="term" value="F:transcription corepressor activity"/>
    <property type="evidence" value="ECO:0007669"/>
    <property type="project" value="EnsemblFungi"/>
</dbReference>
<dbReference type="GO" id="GO:0061186">
    <property type="term" value="P:negative regulation of silent mating-type cassette heterochromatin formation"/>
    <property type="evidence" value="ECO:0007669"/>
    <property type="project" value="EnsemblFungi"/>
</dbReference>
<feature type="compositionally biased region" description="Pro residues" evidence="8">
    <location>
        <begin position="30"/>
        <end position="44"/>
    </location>
</feature>
<feature type="compositionally biased region" description="Pro residues" evidence="8">
    <location>
        <begin position="186"/>
        <end position="203"/>
    </location>
</feature>
<dbReference type="Proteomes" id="UP000193648">
    <property type="component" value="Unassembled WGS sequence"/>
</dbReference>
<proteinExistence type="predicted"/>
<dbReference type="InterPro" id="IPR036600">
    <property type="entry name" value="PAH_sf"/>
</dbReference>
<dbReference type="RefSeq" id="XP_021876804.1">
    <property type="nucleotide sequence ID" value="XM_022022260.1"/>
</dbReference>
<dbReference type="OrthoDB" id="10265969at2759"/>
<feature type="compositionally biased region" description="Polar residues" evidence="8">
    <location>
        <begin position="322"/>
        <end position="347"/>
    </location>
</feature>
<accession>A0A1Y2GC31</accession>
<comment type="caution">
    <text evidence="10">The sequence shown here is derived from an EMBL/GenBank/DDBJ whole genome shotgun (WGS) entry which is preliminary data.</text>
</comment>
<dbReference type="GO" id="GO:0003713">
    <property type="term" value="F:transcription coactivator activity"/>
    <property type="evidence" value="ECO:0007669"/>
    <property type="project" value="EnsemblFungi"/>
</dbReference>
<dbReference type="GeneID" id="33564104"/>
<feature type="compositionally biased region" description="Low complexity" evidence="8">
    <location>
        <begin position="17"/>
        <end position="29"/>
    </location>
</feature>
<sequence>MPAPPPPSEEKPQWARGPGPQQGYSSPSGSMPPHPSGSPYPHHLPPVVGGPQGPDQHPSSQGGPVLPPPPMSMVGGPPPRSGPSLPSSRPPTSPSLSSVHGSNPHPSAIMPPSSHGPPPSHRAQDGHHQHMASSPQPNHMAPSPHPVQSPHGPHPGPHVSSSINQPPPVNAPGPGPGPGSSAPPAQQTPPAPGGGPTSAPPPSSSYRPLNVRDALSYLDQVKVQFQDQPDVYNLFLDIMKDFKSQNIDTPGVIERVSTLFKGHPTLISGFNTFLPPGYRIECLSNANEANMIRVTTPSGHTTTQMGAPIVISDRLPPPAPQHYNQSSYHMQQGSGYQNSIPSISQIQLPPVNSPGYMSQSSSQAMAPSGAQGGTSSKKTPVEFNHAINYVHKIKNRFVNDPETYKQFLELLQAYQKEMKPITDVYAHVTQLFKNAPDLLDEFKQFLPENGNPPNPELFDEMMPQPSTPAPAPRSMPVLSTLSNGMAVGDFPSPSPSDMYAKKGSQPPPNPVMQGAGKKKRPPTGTNDRPLPDGVAGSNKKRIKHNHPESGGISPPISATQASVVTKNPASVEELAFFDRVKRFLGNKQTYNEFLKLLNLFSQDILDRKLLVEKVETFLAPNKDLMEWFKAFVGWDGKDEVIENVAAYREKVDLNTCRRYGESYRLLPKSETMLPCTGRDEMCWEVLNDVWASHPNWSGEGEGFMPHKKNQFEEALHKCEEERYEFDMNIEANLHTIALLEPIAKQIQSMSLDERARFKLPEGLGGSSKTIYKRIIKKIYDDERGSRGAEVIDALHNNPAIAVPVVLKRLKQKDEEWKKSQRDWNKVWREVDSRNFYKALDHQGFTFKATDKKYITSKALVAEIEALRREQIDRRLVPSVRPRYQFQYDFKDPSLFRDTNNLILSFLDRQNSYVNSDREKMESFIKEFVPQFFCLDSQFMNEVDVIMGGGGDDESTSIDKDRHVSKQGDAQVKVEPKDDSIAVTGPRVPVSADKDQARTSSPNTNNTWIQVGNYDVKPTSLGTNPASDETKRMAHNFFGNQYYYCFFRLYQLVYIRLETIKLAASELSKTASERKMINPAAIDLGLQDPETAEPDMGESGDSYIKLLGLIHKVFDGELEQIAFEEQARHIFATKAYIVFTLDKVIAALLKNVHVIVTDQRCNELIAMFVKDRQHEKNSRRQQIIYRMQADAVVGDENLYKIEYAKDELSMTIQLLSKNDYTLDTAISSEEKWGYYIDSYVLLTPTEGVLPSSFPTFLKRNLPSNIPEEPQQDIVTHSGLEVKICINTYKIFFVNTTEDFFQRKGRKVSMEKLAKNRAQRSQKMQTWLKSTLEEHGSDETELTSAFQKWAVEGPEDVKQGVVTNVKTIPATEHNPERKVYITTMPKDPTTEDKDVTMVSVEDS</sequence>
<feature type="region of interest" description="Disordered" evidence="8">
    <location>
        <begin position="1370"/>
        <end position="1401"/>
    </location>
</feature>
<dbReference type="FunFam" id="1.20.1160.11:FF:000003">
    <property type="entry name" value="Paired amphipathic helix SIN3-like protein"/>
    <property type="match status" value="1"/>
</dbReference>
<evidence type="ECO:0000256" key="4">
    <source>
        <dbReference type="ARBA" id="ARBA00023015"/>
    </source>
</evidence>
<dbReference type="PROSITE" id="PS51477">
    <property type="entry name" value="PAH"/>
    <property type="match status" value="3"/>
</dbReference>
<dbReference type="GO" id="GO:0070550">
    <property type="term" value="P:rDNA chromatin condensation"/>
    <property type="evidence" value="ECO:0007669"/>
    <property type="project" value="EnsemblFungi"/>
</dbReference>
<name>A0A1Y2GC31_9FUNG</name>
<gene>
    <name evidence="10" type="ORF">BCR41DRAFT_341772</name>
</gene>
<evidence type="ECO:0000256" key="7">
    <source>
        <dbReference type="PROSITE-ProRule" id="PRU00810"/>
    </source>
</evidence>
<dbReference type="Pfam" id="PF16879">
    <property type="entry name" value="Sin3a_C"/>
    <property type="match status" value="1"/>
</dbReference>
<dbReference type="InterPro" id="IPR031693">
    <property type="entry name" value="Sin3_C"/>
</dbReference>
<feature type="compositionally biased region" description="Low complexity" evidence="8">
    <location>
        <begin position="45"/>
        <end position="64"/>
    </location>
</feature>
<dbReference type="PANTHER" id="PTHR12346">
    <property type="entry name" value="SIN3B-RELATED"/>
    <property type="match status" value="1"/>
</dbReference>
<keyword evidence="6 7" id="KW-0539">Nucleus</keyword>
<feature type="domain" description="Histone deacetylase interacting" evidence="9">
    <location>
        <begin position="655"/>
        <end position="756"/>
    </location>
</feature>
<dbReference type="FunCoup" id="A0A1Y2GC31">
    <property type="interactions" value="720"/>
</dbReference>
<keyword evidence="4" id="KW-0805">Transcription regulation</keyword>
<dbReference type="Pfam" id="PF08295">
    <property type="entry name" value="Sin3_corepress"/>
    <property type="match status" value="1"/>
</dbReference>
<dbReference type="InterPro" id="IPR003822">
    <property type="entry name" value="PAH"/>
</dbReference>
<feature type="region of interest" description="Disordered" evidence="8">
    <location>
        <begin position="314"/>
        <end position="379"/>
    </location>
</feature>
<keyword evidence="2" id="KW-0678">Repressor</keyword>
<reference evidence="10 11" key="1">
    <citation type="submission" date="2016-07" db="EMBL/GenBank/DDBJ databases">
        <title>Pervasive Adenine N6-methylation of Active Genes in Fungi.</title>
        <authorList>
            <consortium name="DOE Joint Genome Institute"/>
            <person name="Mondo S.J."/>
            <person name="Dannebaum R.O."/>
            <person name="Kuo R.C."/>
            <person name="Labutti K."/>
            <person name="Haridas S."/>
            <person name="Kuo A."/>
            <person name="Salamov A."/>
            <person name="Ahrendt S.R."/>
            <person name="Lipzen A."/>
            <person name="Sullivan W."/>
            <person name="Andreopoulos W.B."/>
            <person name="Clum A."/>
            <person name="Lindquist E."/>
            <person name="Daum C."/>
            <person name="Ramamoorthy G.K."/>
            <person name="Gryganskyi A."/>
            <person name="Culley D."/>
            <person name="Magnuson J.K."/>
            <person name="James T.Y."/>
            <person name="O'Malley M.A."/>
            <person name="Stajich J.E."/>
            <person name="Spatafora J.W."/>
            <person name="Visel A."/>
            <person name="Grigoriev I.V."/>
        </authorList>
    </citation>
    <scope>NUCLEOTIDE SEQUENCE [LARGE SCALE GENOMIC DNA]</scope>
    <source>
        <strain evidence="10 11">NRRL 3116</strain>
    </source>
</reference>
<dbReference type="GO" id="GO:0000086">
    <property type="term" value="P:G2/M transition of mitotic cell cycle"/>
    <property type="evidence" value="ECO:0007669"/>
    <property type="project" value="EnsemblFungi"/>
</dbReference>
<dbReference type="SMART" id="SM00761">
    <property type="entry name" value="HDAC_interact"/>
    <property type="match status" value="1"/>
</dbReference>
<organism evidence="10 11">
    <name type="scientific">Lobosporangium transversale</name>
    <dbReference type="NCBI Taxonomy" id="64571"/>
    <lineage>
        <taxon>Eukaryota</taxon>
        <taxon>Fungi</taxon>
        <taxon>Fungi incertae sedis</taxon>
        <taxon>Mucoromycota</taxon>
        <taxon>Mortierellomycotina</taxon>
        <taxon>Mortierellomycetes</taxon>
        <taxon>Mortierellales</taxon>
        <taxon>Mortierellaceae</taxon>
        <taxon>Lobosporangium</taxon>
    </lineage>
</organism>
<feature type="region of interest" description="Disordered" evidence="8">
    <location>
        <begin position="1"/>
        <end position="208"/>
    </location>
</feature>
<evidence type="ECO:0000256" key="2">
    <source>
        <dbReference type="ARBA" id="ARBA00022491"/>
    </source>
</evidence>
<keyword evidence="5" id="KW-0804">Transcription</keyword>
<feature type="compositionally biased region" description="Basic and acidic residues" evidence="8">
    <location>
        <begin position="956"/>
        <end position="969"/>
    </location>
</feature>
<dbReference type="InterPro" id="IPR039774">
    <property type="entry name" value="Sin3-like"/>
</dbReference>
<comment type="subcellular location">
    <subcellularLocation>
        <location evidence="1 7">Nucleus</location>
    </subcellularLocation>
</comment>
<evidence type="ECO:0000256" key="5">
    <source>
        <dbReference type="ARBA" id="ARBA00023163"/>
    </source>
</evidence>
<dbReference type="GO" id="GO:0045944">
    <property type="term" value="P:positive regulation of transcription by RNA polymerase II"/>
    <property type="evidence" value="ECO:0007669"/>
    <property type="project" value="EnsemblFungi"/>
</dbReference>
<feature type="compositionally biased region" description="Low complexity" evidence="8">
    <location>
        <begin position="357"/>
        <end position="369"/>
    </location>
</feature>
<dbReference type="PANTHER" id="PTHR12346:SF0">
    <property type="entry name" value="SIN3A, ISOFORM G"/>
    <property type="match status" value="1"/>
</dbReference>
<dbReference type="Pfam" id="PF02671">
    <property type="entry name" value="PAH"/>
    <property type="match status" value="3"/>
</dbReference>
<dbReference type="EMBL" id="MCFF01000054">
    <property type="protein sequence ID" value="ORZ04867.1"/>
    <property type="molecule type" value="Genomic_DNA"/>
</dbReference>
<dbReference type="FunFam" id="1.20.1160.11:FF:000001">
    <property type="entry name" value="Paired amphipathic helix protein Sin3"/>
    <property type="match status" value="1"/>
</dbReference>
<dbReference type="InParanoid" id="A0A1Y2GC31"/>
<feature type="compositionally biased region" description="Pro residues" evidence="8">
    <location>
        <begin position="143"/>
        <end position="156"/>
    </location>
</feature>